<evidence type="ECO:0000313" key="2">
    <source>
        <dbReference type="EMBL" id="MCZ8403861.1"/>
    </source>
</evidence>
<reference evidence="2" key="1">
    <citation type="submission" date="2022-12" db="EMBL/GenBank/DDBJ databases">
        <authorList>
            <person name="Voronina O.L."/>
            <person name="Kunda M.S."/>
            <person name="Ryzhova N."/>
            <person name="Aksenova E.I."/>
        </authorList>
    </citation>
    <scope>NUCLEOTIDE SEQUENCE</scope>
    <source>
        <strain evidence="2">SCCH136:Ach223948</strain>
    </source>
</reference>
<name>A0A9X3R5N2_ALCXX</name>
<protein>
    <recommendedName>
        <fullName evidence="4">Lipoprotein</fullName>
    </recommendedName>
</protein>
<evidence type="ECO:0008006" key="4">
    <source>
        <dbReference type="Google" id="ProtNLM"/>
    </source>
</evidence>
<dbReference type="Proteomes" id="UP001141992">
    <property type="component" value="Unassembled WGS sequence"/>
</dbReference>
<comment type="caution">
    <text evidence="2">The sequence shown here is derived from an EMBL/GenBank/DDBJ whole genome shotgun (WGS) entry which is preliminary data.</text>
</comment>
<organism evidence="2 3">
    <name type="scientific">Alcaligenes xylosoxydans xylosoxydans</name>
    <name type="common">Achromobacter xylosoxidans</name>
    <dbReference type="NCBI Taxonomy" id="85698"/>
    <lineage>
        <taxon>Bacteria</taxon>
        <taxon>Pseudomonadati</taxon>
        <taxon>Pseudomonadota</taxon>
        <taxon>Betaproteobacteria</taxon>
        <taxon>Burkholderiales</taxon>
        <taxon>Alcaligenaceae</taxon>
        <taxon>Achromobacter</taxon>
    </lineage>
</organism>
<dbReference type="EMBL" id="JAPZVI010000018">
    <property type="protein sequence ID" value="MCZ8403861.1"/>
    <property type="molecule type" value="Genomic_DNA"/>
</dbReference>
<feature type="region of interest" description="Disordered" evidence="1">
    <location>
        <begin position="53"/>
        <end position="85"/>
    </location>
</feature>
<dbReference type="RefSeq" id="WP_035182044.1">
    <property type="nucleotide sequence ID" value="NZ_CP066291.1"/>
</dbReference>
<evidence type="ECO:0000313" key="3">
    <source>
        <dbReference type="Proteomes" id="UP001141992"/>
    </source>
</evidence>
<sequence>MPQSCIAPGVNWQQHHTLHAAAEGQPPEMTMHATTTRALALLAALLILGGCSSLGPGGPPHPGAANPYSSGGFHDAGPNYPDTGP</sequence>
<gene>
    <name evidence="2" type="ORF">O9570_20565</name>
</gene>
<dbReference type="AlphaFoldDB" id="A0A9X3R5N2"/>
<dbReference type="GeneID" id="75272937"/>
<accession>A0A9X3R5N2</accession>
<proteinExistence type="predicted"/>
<evidence type="ECO:0000256" key="1">
    <source>
        <dbReference type="SAM" id="MobiDB-lite"/>
    </source>
</evidence>